<dbReference type="SUPFAM" id="SSF103473">
    <property type="entry name" value="MFS general substrate transporter"/>
    <property type="match status" value="1"/>
</dbReference>
<evidence type="ECO:0000256" key="1">
    <source>
        <dbReference type="ARBA" id="ARBA00004141"/>
    </source>
</evidence>
<dbReference type="Proteomes" id="UP000322873">
    <property type="component" value="Unassembled WGS sequence"/>
</dbReference>
<dbReference type="GO" id="GO:0005351">
    <property type="term" value="F:carbohydrate:proton symporter activity"/>
    <property type="evidence" value="ECO:0007669"/>
    <property type="project" value="TreeGrafter"/>
</dbReference>
<evidence type="ECO:0000256" key="2">
    <source>
        <dbReference type="ARBA" id="ARBA00010992"/>
    </source>
</evidence>
<comment type="subcellular location">
    <subcellularLocation>
        <location evidence="1">Membrane</location>
        <topology evidence="1">Multi-pass membrane protein</topology>
    </subcellularLocation>
</comment>
<feature type="transmembrane region" description="Helical" evidence="8">
    <location>
        <begin position="155"/>
        <end position="181"/>
    </location>
</feature>
<feature type="domain" description="Major facilitator superfamily (MFS) profile" evidence="9">
    <location>
        <begin position="17"/>
        <end position="462"/>
    </location>
</feature>
<evidence type="ECO:0000259" key="9">
    <source>
        <dbReference type="PROSITE" id="PS50850"/>
    </source>
</evidence>
<comment type="similarity">
    <text evidence="2 7">Belongs to the major facilitator superfamily. Sugar transporter (TC 2.A.1.1) family.</text>
</comment>
<dbReference type="InterPro" id="IPR005829">
    <property type="entry name" value="Sugar_transporter_CS"/>
</dbReference>
<keyword evidence="6 8" id="KW-0472">Membrane</keyword>
<dbReference type="PROSITE" id="PS50850">
    <property type="entry name" value="MFS"/>
    <property type="match status" value="1"/>
</dbReference>
<evidence type="ECO:0000256" key="7">
    <source>
        <dbReference type="RuleBase" id="RU003346"/>
    </source>
</evidence>
<dbReference type="FunFam" id="1.20.1250.20:FF:000090">
    <property type="entry name" value="MFS sugar transporter, putative"/>
    <property type="match status" value="1"/>
</dbReference>
<feature type="transmembrane region" description="Helical" evidence="8">
    <location>
        <begin position="408"/>
        <end position="427"/>
    </location>
</feature>
<dbReference type="InterPro" id="IPR005828">
    <property type="entry name" value="MFS_sugar_transport-like"/>
</dbReference>
<keyword evidence="4 8" id="KW-0812">Transmembrane</keyword>
<evidence type="ECO:0000256" key="3">
    <source>
        <dbReference type="ARBA" id="ARBA00022448"/>
    </source>
</evidence>
<feature type="transmembrane region" description="Helical" evidence="8">
    <location>
        <begin position="342"/>
        <end position="364"/>
    </location>
</feature>
<evidence type="ECO:0000256" key="8">
    <source>
        <dbReference type="SAM" id="Phobius"/>
    </source>
</evidence>
<dbReference type="PRINTS" id="PR00171">
    <property type="entry name" value="SUGRTRNSPORT"/>
</dbReference>
<dbReference type="Gene3D" id="1.20.1250.20">
    <property type="entry name" value="MFS general substrate transporter like domains"/>
    <property type="match status" value="1"/>
</dbReference>
<accession>A0A5M9JPY5</accession>
<dbReference type="PROSITE" id="PS00216">
    <property type="entry name" value="SUGAR_TRANSPORT_1"/>
    <property type="match status" value="1"/>
</dbReference>
<evidence type="ECO:0000256" key="6">
    <source>
        <dbReference type="ARBA" id="ARBA00023136"/>
    </source>
</evidence>
<evidence type="ECO:0000256" key="4">
    <source>
        <dbReference type="ARBA" id="ARBA00022692"/>
    </source>
</evidence>
<evidence type="ECO:0000256" key="5">
    <source>
        <dbReference type="ARBA" id="ARBA00022989"/>
    </source>
</evidence>
<dbReference type="VEuPathDB" id="FungiDB:MFRU_031g00900"/>
<feature type="transmembrane region" description="Helical" evidence="8">
    <location>
        <begin position="439"/>
        <end position="458"/>
    </location>
</feature>
<dbReference type="InterPro" id="IPR036259">
    <property type="entry name" value="MFS_trans_sf"/>
</dbReference>
<feature type="transmembrane region" description="Helical" evidence="8">
    <location>
        <begin position="370"/>
        <end position="396"/>
    </location>
</feature>
<keyword evidence="3 7" id="KW-0813">Transport</keyword>
<feature type="transmembrane region" description="Helical" evidence="8">
    <location>
        <begin position="187"/>
        <end position="208"/>
    </location>
</feature>
<dbReference type="Pfam" id="PF00083">
    <property type="entry name" value="Sugar_tr"/>
    <property type="match status" value="1"/>
</dbReference>
<dbReference type="NCBIfam" id="TIGR00879">
    <property type="entry name" value="SP"/>
    <property type="match status" value="1"/>
</dbReference>
<dbReference type="EMBL" id="VICG01000007">
    <property type="protein sequence ID" value="KAA8570463.1"/>
    <property type="molecule type" value="Genomic_DNA"/>
</dbReference>
<dbReference type="AlphaFoldDB" id="A0A5M9JPY5"/>
<keyword evidence="5 8" id="KW-1133">Transmembrane helix</keyword>
<keyword evidence="11" id="KW-1185">Reference proteome</keyword>
<feature type="transmembrane region" description="Helical" evidence="8">
    <location>
        <begin position="20"/>
        <end position="45"/>
    </location>
</feature>
<dbReference type="GO" id="GO:0016020">
    <property type="term" value="C:membrane"/>
    <property type="evidence" value="ECO:0007669"/>
    <property type="project" value="UniProtKB-SubCell"/>
</dbReference>
<organism evidence="10 11">
    <name type="scientific">Monilinia fructicola</name>
    <name type="common">Brown rot fungus</name>
    <name type="synonym">Ciboria fructicola</name>
    <dbReference type="NCBI Taxonomy" id="38448"/>
    <lineage>
        <taxon>Eukaryota</taxon>
        <taxon>Fungi</taxon>
        <taxon>Dikarya</taxon>
        <taxon>Ascomycota</taxon>
        <taxon>Pezizomycotina</taxon>
        <taxon>Leotiomycetes</taxon>
        <taxon>Helotiales</taxon>
        <taxon>Sclerotiniaceae</taxon>
        <taxon>Monilinia</taxon>
    </lineage>
</organism>
<proteinExistence type="inferred from homology"/>
<dbReference type="PANTHER" id="PTHR48022:SF45">
    <property type="entry name" value="MAJOR FACILITATOR SUPERFAMILY (MFS) PROFILE DOMAIN-CONTAINING PROTEIN-RELATED"/>
    <property type="match status" value="1"/>
</dbReference>
<evidence type="ECO:0000313" key="10">
    <source>
        <dbReference type="EMBL" id="KAA8570463.1"/>
    </source>
</evidence>
<dbReference type="PANTHER" id="PTHR48022">
    <property type="entry name" value="PLASTIDIC GLUCOSE TRANSPORTER 4"/>
    <property type="match status" value="1"/>
</dbReference>
<comment type="caution">
    <text evidence="10">The sequence shown here is derived from an EMBL/GenBank/DDBJ whole genome shotgun (WGS) entry which is preliminary data.</text>
</comment>
<sequence length="555" mass="60615">MAKYFGLRGQALQRAMIWAVVMPAYILFGYNNAVAGGLLSLPAWIETFPQLDTSNVTGTQKDHNSRLQGTVVALYTLGCFLGALSCIRIGDTLGRKRTIMLGAGINIIGAILQSSSYSLGQLIVGRLVSGLGFGALTATAPNWQSECSKARHRGSAVLLEGLFISAGLATAAWVTFGMSYAVGGVTWRFPLALSILWSTIVLITTPYMPESPRWLIKRGRTEEAREVIAALDDMPTDSAQVQAEVAEIEEGHLIAGESSFRDIFRMSDERLFHRACLAVCGQMFQQLSGINALAFYQATIFEGGLGLSAQKSRILSASVFTWQTLCSPIGVLTVDRFGRRKLMMFAAFGMGSCMAIIAGSSSQISNTSCVIVAAVFIFMFSLFFPTGFLGLTFLYASEIAPLSVRVPITAMSTGSAWIFNFIVAEITPVGFATIGWKYYIIYACINLLLIFPGVYFFFPETNGRHLEEVDQIFIRSKNVFEAVPVSKLLPRLSVSSTSTGGENSDQIEVIHTEKRERALSFQSFIQAAKYLGYVVVKYSKNVYKLRVTLSEAISI</sequence>
<gene>
    <name evidence="10" type="ORF">EYC84_002743</name>
</gene>
<dbReference type="InterPro" id="IPR020846">
    <property type="entry name" value="MFS_dom"/>
</dbReference>
<dbReference type="InterPro" id="IPR003663">
    <property type="entry name" value="Sugar/inositol_transpt"/>
</dbReference>
<name>A0A5M9JPY5_MONFR</name>
<feature type="transmembrane region" description="Helical" evidence="8">
    <location>
        <begin position="65"/>
        <end position="87"/>
    </location>
</feature>
<protein>
    <recommendedName>
        <fullName evidence="9">Major facilitator superfamily (MFS) profile domain-containing protein</fullName>
    </recommendedName>
</protein>
<evidence type="ECO:0000313" key="11">
    <source>
        <dbReference type="Proteomes" id="UP000322873"/>
    </source>
</evidence>
<dbReference type="InterPro" id="IPR050360">
    <property type="entry name" value="MFS_Sugar_Transporters"/>
</dbReference>
<reference evidence="10 11" key="1">
    <citation type="submission" date="2019-06" db="EMBL/GenBank/DDBJ databases">
        <title>Genome Sequence of the Brown Rot Fungal Pathogen Monilinia fructicola.</title>
        <authorList>
            <person name="De Miccolis Angelini R.M."/>
            <person name="Landi L."/>
            <person name="Abate D."/>
            <person name="Pollastro S."/>
            <person name="Romanazzi G."/>
            <person name="Faretra F."/>
        </authorList>
    </citation>
    <scope>NUCLEOTIDE SEQUENCE [LARGE SCALE GENOMIC DNA]</scope>
    <source>
        <strain evidence="10 11">Mfrc123</strain>
    </source>
</reference>